<organism evidence="1 2">
    <name type="scientific">Parasediminibacterium paludis</name>
    <dbReference type="NCBI Taxonomy" id="908966"/>
    <lineage>
        <taxon>Bacteria</taxon>
        <taxon>Pseudomonadati</taxon>
        <taxon>Bacteroidota</taxon>
        <taxon>Chitinophagia</taxon>
        <taxon>Chitinophagales</taxon>
        <taxon>Chitinophagaceae</taxon>
        <taxon>Parasediminibacterium</taxon>
    </lineage>
</organism>
<dbReference type="EMBL" id="JBHSDC010000003">
    <property type="protein sequence ID" value="MFC4231002.1"/>
    <property type="molecule type" value="Genomic_DNA"/>
</dbReference>
<accession>A0ABV8PSJ3</accession>
<dbReference type="Proteomes" id="UP001595906">
    <property type="component" value="Unassembled WGS sequence"/>
</dbReference>
<dbReference type="RefSeq" id="WP_379012389.1">
    <property type="nucleotide sequence ID" value="NZ_JBHSDC010000003.1"/>
</dbReference>
<proteinExistence type="predicted"/>
<protein>
    <submittedName>
        <fullName evidence="1">Uncharacterized protein</fullName>
    </submittedName>
</protein>
<name>A0ABV8PSJ3_9BACT</name>
<sequence>MSETTYHIKIKKEYASAILEDLQQVEAIEIVEDIPEWQQQEALKRLSSMKLDISSTITEEAFFESLSN</sequence>
<keyword evidence="2" id="KW-1185">Reference proteome</keyword>
<evidence type="ECO:0000313" key="1">
    <source>
        <dbReference type="EMBL" id="MFC4231002.1"/>
    </source>
</evidence>
<evidence type="ECO:0000313" key="2">
    <source>
        <dbReference type="Proteomes" id="UP001595906"/>
    </source>
</evidence>
<gene>
    <name evidence="1" type="ORF">ACFOW1_03810</name>
</gene>
<reference evidence="2" key="1">
    <citation type="journal article" date="2019" name="Int. J. Syst. Evol. Microbiol.">
        <title>The Global Catalogue of Microorganisms (GCM) 10K type strain sequencing project: providing services to taxonomists for standard genome sequencing and annotation.</title>
        <authorList>
            <consortium name="The Broad Institute Genomics Platform"/>
            <consortium name="The Broad Institute Genome Sequencing Center for Infectious Disease"/>
            <person name="Wu L."/>
            <person name="Ma J."/>
        </authorList>
    </citation>
    <scope>NUCLEOTIDE SEQUENCE [LARGE SCALE GENOMIC DNA]</scope>
    <source>
        <strain evidence="2">CECT 8010</strain>
    </source>
</reference>
<comment type="caution">
    <text evidence="1">The sequence shown here is derived from an EMBL/GenBank/DDBJ whole genome shotgun (WGS) entry which is preliminary data.</text>
</comment>